<dbReference type="eggNOG" id="ENOG502REIM">
    <property type="taxonomic scope" value="Eukaryota"/>
</dbReference>
<dbReference type="InterPro" id="IPR035897">
    <property type="entry name" value="Toll_tir_struct_dom_sf"/>
</dbReference>
<reference evidence="11" key="1">
    <citation type="submission" date="2011-12" db="EMBL/GenBank/DDBJ databases">
        <title>The Draft Genome of Lepisosteus oculatus.</title>
        <authorList>
            <consortium name="The Broad Institute Genome Assembly &amp; Analysis Group"/>
            <consortium name="Computational R&amp;D Group"/>
            <consortium name="and Sequencing Platform"/>
            <person name="Di Palma F."/>
            <person name="Alfoldi J."/>
            <person name="Johnson J."/>
            <person name="Berlin A."/>
            <person name="Gnerre S."/>
            <person name="Jaffe D."/>
            <person name="MacCallum I."/>
            <person name="Young S."/>
            <person name="Walker B.J."/>
            <person name="Lander E.S."/>
            <person name="Lindblad-Toh K."/>
        </authorList>
    </citation>
    <scope>NUCLEOTIDE SEQUENCE [LARGE SCALE GENOMIC DNA]</scope>
</reference>
<dbReference type="GO" id="GO:0051898">
    <property type="term" value="P:negative regulation of phosphatidylinositol 3-kinase/protein kinase B signal transduction"/>
    <property type="evidence" value="ECO:0000318"/>
    <property type="project" value="GO_Central"/>
</dbReference>
<dbReference type="PROSITE" id="PS51376">
    <property type="entry name" value="DBB"/>
    <property type="match status" value="1"/>
</dbReference>
<evidence type="ECO:0000256" key="6">
    <source>
        <dbReference type="ARBA" id="ARBA00065779"/>
    </source>
</evidence>
<comment type="subunit">
    <text evidence="6">Interacts with LYN, ITPR1 and ITPR2.</text>
</comment>
<dbReference type="OrthoDB" id="8192811at2759"/>
<dbReference type="HOGENOM" id="CLU_012993_1_0_1"/>
<dbReference type="GO" id="GO:1990782">
    <property type="term" value="F:protein tyrosine kinase binding"/>
    <property type="evidence" value="ECO:0000318"/>
    <property type="project" value="GO_Central"/>
</dbReference>
<proteinExistence type="predicted"/>
<dbReference type="KEGG" id="loc:102692336"/>
<evidence type="ECO:0000256" key="2">
    <source>
        <dbReference type="ARBA" id="ARBA00022737"/>
    </source>
</evidence>
<evidence type="ECO:0000256" key="1">
    <source>
        <dbReference type="ARBA" id="ARBA00022553"/>
    </source>
</evidence>
<keyword evidence="11" id="KW-1185">Reference proteome</keyword>
<dbReference type="InterPro" id="IPR052446">
    <property type="entry name" value="B-cell_PI3K-Signaling_Adptrs"/>
</dbReference>
<evidence type="ECO:0000259" key="9">
    <source>
        <dbReference type="PROSITE" id="PS51376"/>
    </source>
</evidence>
<dbReference type="InterPro" id="IPR036770">
    <property type="entry name" value="Ankyrin_rpt-contain_sf"/>
</dbReference>
<dbReference type="Ensembl" id="ENSLOCT00000013937.1">
    <property type="protein sequence ID" value="ENSLOCP00000013908.1"/>
    <property type="gene ID" value="ENSLOCG00000011321.1"/>
</dbReference>
<dbReference type="EMBL" id="AHAT01031568">
    <property type="status" value="NOT_ANNOTATED_CDS"/>
    <property type="molecule type" value="Genomic_DNA"/>
</dbReference>
<dbReference type="Pfam" id="PF14545">
    <property type="entry name" value="DBB"/>
    <property type="match status" value="1"/>
</dbReference>
<dbReference type="Gene3D" id="3.40.50.10140">
    <property type="entry name" value="Toll/interleukin-1 receptor homology (TIR) domain"/>
    <property type="match status" value="1"/>
</dbReference>
<evidence type="ECO:0000256" key="3">
    <source>
        <dbReference type="ARBA" id="ARBA00022936"/>
    </source>
</evidence>
<evidence type="ECO:0000256" key="8">
    <source>
        <dbReference type="SAM" id="MobiDB-lite"/>
    </source>
</evidence>
<dbReference type="GO" id="GO:0050869">
    <property type="term" value="P:negative regulation of B cell activation"/>
    <property type="evidence" value="ECO:0000318"/>
    <property type="project" value="GO_Central"/>
</dbReference>
<dbReference type="GeneTree" id="ENSGT00390000008787"/>
<sequence length="632" mass="70696">MSHPAQDLLIIFEDEAEQWATYLKSVFLKSTREENICFYNIGTVSIRKEEFLQLSQYKCKLLILTKGMLDGLCQIRKFFLARVLQPSKSVVILLCGVDSLSSLFDMVPIGSDCFQISSDQDSKEYLTIVTQILQGTQSSLQSSSLSGRAAGKEVKLIKKYSSESPPVGSSVVVLPTRIPCEKPGELFILLQDVAVPKDTVVEFHGNEQKIKVQPTLWNEKTLCVKALAFPPGTVNVTVYNRGTVTGKTQVQYYNTMGEIAVLLKKAADPINFMWQAFQISSTEKLDQLLSSSLRQRMPTGGFGVLQLDESNKGSEHSDDLPTLLHFAAKNGLKNLASLLLQCPGAYQAIKMMNKDGDNPLKLAEKHGHTEMQKHMQETLDMTQSSRNEENEDSNICGLTGLDPANHEKNNNGDDIQQKTEEENVHEDEDEDEDPYAPLGGNDEEYDTILVSNKSMSIINRPPAPTPRPDASPVKEDSTPFIAQVFQKKMSQADTGSLYSISSRQGKERDNISSTYDSFAPYQHSGLEELIELQEKVKRGSLTMDEALDRFNEWQKMQKGLDALQQVKLQQLRASIINNREDDDNVYDKINIIHHTPVGMSDSGQGSQTAEQDFYSKPFKGHQSHFFGKSDKR</sequence>
<evidence type="ECO:0000256" key="4">
    <source>
        <dbReference type="ARBA" id="ARBA00023043"/>
    </source>
</evidence>
<dbReference type="InterPro" id="IPR041340">
    <property type="entry name" value="PIK3AP1_TIR"/>
</dbReference>
<dbReference type="Gene3D" id="1.25.40.20">
    <property type="entry name" value="Ankyrin repeat-containing domain"/>
    <property type="match status" value="1"/>
</dbReference>
<dbReference type="Pfam" id="PF18567">
    <property type="entry name" value="TIR_3"/>
    <property type="match status" value="1"/>
</dbReference>
<dbReference type="EMBL" id="AHAT01031570">
    <property type="status" value="NOT_ANNOTATED_CDS"/>
    <property type="molecule type" value="Genomic_DNA"/>
</dbReference>
<organism evidence="10 11">
    <name type="scientific">Lepisosteus oculatus</name>
    <name type="common">Spotted gar</name>
    <dbReference type="NCBI Taxonomy" id="7918"/>
    <lineage>
        <taxon>Eukaryota</taxon>
        <taxon>Metazoa</taxon>
        <taxon>Chordata</taxon>
        <taxon>Craniata</taxon>
        <taxon>Vertebrata</taxon>
        <taxon>Euteleostomi</taxon>
        <taxon>Actinopterygii</taxon>
        <taxon>Neopterygii</taxon>
        <taxon>Holostei</taxon>
        <taxon>Semionotiformes</taxon>
        <taxon>Lepisosteidae</taxon>
        <taxon>Lepisosteus</taxon>
    </lineage>
</organism>
<dbReference type="InParanoid" id="W5MZU9"/>
<feature type="compositionally biased region" description="Polar residues" evidence="8">
    <location>
        <begin position="601"/>
        <end position="610"/>
    </location>
</feature>
<dbReference type="PANTHER" id="PTHR16267:SF13">
    <property type="entry name" value="B-CELL SCAFFOLD PROTEIN WITH ANKYRIN REPEATS"/>
    <property type="match status" value="1"/>
</dbReference>
<keyword evidence="3" id="KW-0075">B-cell activation</keyword>
<protein>
    <recommendedName>
        <fullName evidence="7">B-cell scaffold protein with ankyrin repeats</fullName>
    </recommendedName>
</protein>
<dbReference type="EMBL" id="AHAT01031569">
    <property type="status" value="NOT_ANNOTATED_CDS"/>
    <property type="molecule type" value="Genomic_DNA"/>
</dbReference>
<evidence type="ECO:0000256" key="5">
    <source>
        <dbReference type="ARBA" id="ARBA00054773"/>
    </source>
</evidence>
<evidence type="ECO:0000313" key="11">
    <source>
        <dbReference type="Proteomes" id="UP000018468"/>
    </source>
</evidence>
<dbReference type="PANTHER" id="PTHR16267">
    <property type="entry name" value="BANK1/PIK3AP1 FAMILY MEMBER"/>
    <property type="match status" value="1"/>
</dbReference>
<feature type="region of interest" description="Disordered" evidence="8">
    <location>
        <begin position="597"/>
        <end position="632"/>
    </location>
</feature>
<keyword evidence="1" id="KW-0597">Phosphoprotein</keyword>
<dbReference type="GeneID" id="102692336"/>
<dbReference type="GO" id="GO:0042113">
    <property type="term" value="P:B cell activation"/>
    <property type="evidence" value="ECO:0000318"/>
    <property type="project" value="GO_Central"/>
</dbReference>
<keyword evidence="2" id="KW-0677">Repeat</keyword>
<dbReference type="Proteomes" id="UP000018468">
    <property type="component" value="Linkage group LG4"/>
</dbReference>
<comment type="function">
    <text evidence="5">Involved in B-cell receptor (BCR)-induced Ca(2+) mobilization from intracellular stores. Promotes Lyn-mediated phosphorylation of IP3 receptors 1 and 2.</text>
</comment>
<dbReference type="Bgee" id="ENSLOCG00000011321">
    <property type="expression patterns" value="Expressed in bone element and 7 other cell types or tissues"/>
</dbReference>
<dbReference type="GO" id="GO:0007165">
    <property type="term" value="P:signal transduction"/>
    <property type="evidence" value="ECO:0007669"/>
    <property type="project" value="UniProtKB-ARBA"/>
</dbReference>
<evidence type="ECO:0000256" key="7">
    <source>
        <dbReference type="ARBA" id="ARBA00069696"/>
    </source>
</evidence>
<feature type="compositionally biased region" description="Acidic residues" evidence="8">
    <location>
        <begin position="423"/>
        <end position="434"/>
    </location>
</feature>
<keyword evidence="4" id="KW-0040">ANK repeat</keyword>
<dbReference type="GO" id="GO:0005102">
    <property type="term" value="F:signaling receptor binding"/>
    <property type="evidence" value="ECO:0000318"/>
    <property type="project" value="GO_Central"/>
</dbReference>
<reference evidence="10" key="3">
    <citation type="submission" date="2025-09" db="UniProtKB">
        <authorList>
            <consortium name="Ensembl"/>
        </authorList>
    </citation>
    <scope>IDENTIFICATION</scope>
</reference>
<accession>W5MZU9</accession>
<dbReference type="OMA" id="MCQALQA"/>
<dbReference type="STRING" id="7918.ENSLOCP00000013908"/>
<dbReference type="EMBL" id="AHAT01031571">
    <property type="status" value="NOT_ANNOTATED_CDS"/>
    <property type="molecule type" value="Genomic_DNA"/>
</dbReference>
<evidence type="ECO:0000313" key="10">
    <source>
        <dbReference type="Ensembl" id="ENSLOCP00000013908.1"/>
    </source>
</evidence>
<feature type="region of interest" description="Disordered" evidence="8">
    <location>
        <begin position="378"/>
        <end position="443"/>
    </location>
</feature>
<feature type="compositionally biased region" description="Basic and acidic residues" evidence="8">
    <location>
        <begin position="404"/>
        <end position="422"/>
    </location>
</feature>
<dbReference type="GO" id="GO:0051246">
    <property type="term" value="P:regulation of protein metabolic process"/>
    <property type="evidence" value="ECO:0007669"/>
    <property type="project" value="UniProtKB-ARBA"/>
</dbReference>
<feature type="domain" description="DBB" evidence="9">
    <location>
        <begin position="173"/>
        <end position="305"/>
    </location>
</feature>
<dbReference type="SUPFAM" id="SSF48403">
    <property type="entry name" value="Ankyrin repeat"/>
    <property type="match status" value="1"/>
</dbReference>
<dbReference type="AlphaFoldDB" id="W5MZU9"/>
<reference evidence="10" key="2">
    <citation type="submission" date="2025-08" db="UniProtKB">
        <authorList>
            <consortium name="Ensembl"/>
        </authorList>
    </citation>
    <scope>IDENTIFICATION</scope>
</reference>
<dbReference type="SMART" id="SM01282">
    <property type="entry name" value="DBB"/>
    <property type="match status" value="1"/>
</dbReference>
<dbReference type="FunFam" id="3.40.50.10140:FF:000017">
    <property type="entry name" value="B cell scaffold protein with ankyrin repeats 1"/>
    <property type="match status" value="1"/>
</dbReference>
<dbReference type="InterPro" id="IPR017893">
    <property type="entry name" value="DBB_domain"/>
</dbReference>
<name>W5MZU9_LEPOC</name>
<feature type="region of interest" description="Disordered" evidence="8">
    <location>
        <begin position="455"/>
        <end position="475"/>
    </location>
</feature>